<sequence length="306" mass="32769">MKKTLYKLAVAVLSLCATGKASAQAVPNGNLENWEQRNGSERPVNWSTTDDLLDAIGVPVISNAVSKTSDKQSGTFAVKLENKALFGGLATGGFLALGTLPDLESEEFLGVPFTSRPTHLQFHYKQTGTNIADDSARVVVALTRYVNGHREVVGGTESLLRSAPSSYTLMSLPLRYLSTATPDSVFLLFDSATAESFTLGNALYLDNIAFTGTVAATRNESLAKDVQVYPNPSATGLFTLTATGREAELVGTTLTVTDAQGRTVLRQAYSRTNPPRTIDLQSQPAGLYLLHLDTPKGVVVQRLIKS</sequence>
<dbReference type="InterPro" id="IPR026444">
    <property type="entry name" value="Secre_tail"/>
</dbReference>
<reference evidence="3" key="1">
    <citation type="submission" date="2022-04" db="EMBL/GenBank/DDBJ databases">
        <title>Hymenobacter sp. isolated from the air.</title>
        <authorList>
            <person name="Won M."/>
            <person name="Lee C.-M."/>
            <person name="Woen H.-Y."/>
            <person name="Kwon S.-W."/>
        </authorList>
    </citation>
    <scope>NUCLEOTIDE SEQUENCE</scope>
    <source>
        <strain evidence="3">5420S-77</strain>
    </source>
</reference>
<dbReference type="EMBL" id="CP095061">
    <property type="protein sequence ID" value="UOQ67598.1"/>
    <property type="molecule type" value="Genomic_DNA"/>
</dbReference>
<protein>
    <submittedName>
        <fullName evidence="3">T9SS type A sorting domain-containing protein</fullName>
    </submittedName>
</protein>
<feature type="signal peptide" evidence="1">
    <location>
        <begin position="1"/>
        <end position="23"/>
    </location>
</feature>
<feature type="chain" id="PRO_5047272387" evidence="1">
    <location>
        <begin position="24"/>
        <end position="306"/>
    </location>
</feature>
<gene>
    <name evidence="3" type="ORF">MUN86_06935</name>
</gene>
<dbReference type="Gene3D" id="2.60.120.890">
    <property type="entry name" value="BT2081, beta-jelly-roll domain"/>
    <property type="match status" value="1"/>
</dbReference>
<dbReference type="Pfam" id="PF18962">
    <property type="entry name" value="Por_Secre_tail"/>
    <property type="match status" value="1"/>
</dbReference>
<proteinExistence type="predicted"/>
<dbReference type="RefSeq" id="WP_245123380.1">
    <property type="nucleotide sequence ID" value="NZ_CP095061.1"/>
</dbReference>
<name>A0ABY4G9N0_9BACT</name>
<keyword evidence="4" id="KW-1185">Reference proteome</keyword>
<keyword evidence="1" id="KW-0732">Signal</keyword>
<accession>A0ABY4G9N0</accession>
<evidence type="ECO:0000259" key="2">
    <source>
        <dbReference type="Pfam" id="PF18962"/>
    </source>
</evidence>
<dbReference type="InterPro" id="IPR038653">
    <property type="entry name" value="Put_CMD_sf"/>
</dbReference>
<evidence type="ECO:0000313" key="3">
    <source>
        <dbReference type="EMBL" id="UOQ67598.1"/>
    </source>
</evidence>
<evidence type="ECO:0000313" key="4">
    <source>
        <dbReference type="Proteomes" id="UP000830401"/>
    </source>
</evidence>
<dbReference type="Proteomes" id="UP000830401">
    <property type="component" value="Chromosome"/>
</dbReference>
<organism evidence="3 4">
    <name type="scientific">Hymenobacter volaticus</name>
    <dbReference type="NCBI Taxonomy" id="2932254"/>
    <lineage>
        <taxon>Bacteria</taxon>
        <taxon>Pseudomonadati</taxon>
        <taxon>Bacteroidota</taxon>
        <taxon>Cytophagia</taxon>
        <taxon>Cytophagales</taxon>
        <taxon>Hymenobacteraceae</taxon>
        <taxon>Hymenobacter</taxon>
    </lineage>
</organism>
<feature type="domain" description="Secretion system C-terminal sorting" evidence="2">
    <location>
        <begin position="228"/>
        <end position="304"/>
    </location>
</feature>
<dbReference type="NCBIfam" id="TIGR04183">
    <property type="entry name" value="Por_Secre_tail"/>
    <property type="match status" value="1"/>
</dbReference>
<evidence type="ECO:0000256" key="1">
    <source>
        <dbReference type="SAM" id="SignalP"/>
    </source>
</evidence>